<proteinExistence type="predicted"/>
<keyword evidence="2" id="KW-1185">Reference proteome</keyword>
<reference evidence="1" key="1">
    <citation type="submission" date="2023-03" db="EMBL/GenBank/DDBJ databases">
        <title>Massive genome expansion in bonnet fungi (Mycena s.s.) driven by repeated elements and novel gene families across ecological guilds.</title>
        <authorList>
            <consortium name="Lawrence Berkeley National Laboratory"/>
            <person name="Harder C.B."/>
            <person name="Miyauchi S."/>
            <person name="Viragh M."/>
            <person name="Kuo A."/>
            <person name="Thoen E."/>
            <person name="Andreopoulos B."/>
            <person name="Lu D."/>
            <person name="Skrede I."/>
            <person name="Drula E."/>
            <person name="Henrissat B."/>
            <person name="Morin E."/>
            <person name="Kohler A."/>
            <person name="Barry K."/>
            <person name="LaButti K."/>
            <person name="Morin E."/>
            <person name="Salamov A."/>
            <person name="Lipzen A."/>
            <person name="Mereny Z."/>
            <person name="Hegedus B."/>
            <person name="Baldrian P."/>
            <person name="Stursova M."/>
            <person name="Weitz H."/>
            <person name="Taylor A."/>
            <person name="Grigoriev I.V."/>
            <person name="Nagy L.G."/>
            <person name="Martin F."/>
            <person name="Kauserud H."/>
        </authorList>
    </citation>
    <scope>NUCLEOTIDE SEQUENCE</scope>
    <source>
        <strain evidence="1">CBHHK182m</strain>
    </source>
</reference>
<accession>A0AAD7MV36</accession>
<sequence>MTDYSPDDPSALSNQLEVFVEGPIQTSTPPTPIVLFAEIVEQIILLFSSITSITINDFIATRSALLASSSWMRNLVISIPCFWSRIIVSPRIPLTYVIRCLDLAGLEPLFITFRALRDPGIHPKAHDDIPCTFEHYVAEAADILSVDFDRCVLFNVDVDGLNLLQRVLDGIAWTDPHSLDGLLVRYRTATYRDMRPVYLRQYRFASLPPLGPPFRSFTSMVWASADVQSPTLCFTTSFDKVTAHIQHPADLPVEWRDVNLVLTSSNYLDTLCLQGLDFDFDGHGFVSATPPLPSLRTLEVTFNGLWRMAVLVSRITAPGLRTLKVFLTNPRDVSCLFGCGSVLSNITELVLVGGTVGVTDFYNLFATMYRLRRLDLRLATDNVFRGFLYACRRPPHTFRPNWYACPDLSVLLVHGPSLLDLQLLVEHRHLTGTASLEEVHVHQPAGGSTQAIVDWFDAHNILLVID</sequence>
<evidence type="ECO:0000313" key="2">
    <source>
        <dbReference type="Proteomes" id="UP001215598"/>
    </source>
</evidence>
<dbReference type="SUPFAM" id="SSF52047">
    <property type="entry name" value="RNI-like"/>
    <property type="match status" value="1"/>
</dbReference>
<protein>
    <submittedName>
        <fullName evidence="1">Uncharacterized protein</fullName>
    </submittedName>
</protein>
<dbReference type="AlphaFoldDB" id="A0AAD7MV36"/>
<dbReference type="EMBL" id="JARKIB010000139">
    <property type="protein sequence ID" value="KAJ7733300.1"/>
    <property type="molecule type" value="Genomic_DNA"/>
</dbReference>
<gene>
    <name evidence="1" type="ORF">B0H16DRAFT_1892820</name>
</gene>
<comment type="caution">
    <text evidence="1">The sequence shown here is derived from an EMBL/GenBank/DDBJ whole genome shotgun (WGS) entry which is preliminary data.</text>
</comment>
<evidence type="ECO:0000313" key="1">
    <source>
        <dbReference type="EMBL" id="KAJ7733300.1"/>
    </source>
</evidence>
<organism evidence="1 2">
    <name type="scientific">Mycena metata</name>
    <dbReference type="NCBI Taxonomy" id="1033252"/>
    <lineage>
        <taxon>Eukaryota</taxon>
        <taxon>Fungi</taxon>
        <taxon>Dikarya</taxon>
        <taxon>Basidiomycota</taxon>
        <taxon>Agaricomycotina</taxon>
        <taxon>Agaricomycetes</taxon>
        <taxon>Agaricomycetidae</taxon>
        <taxon>Agaricales</taxon>
        <taxon>Marasmiineae</taxon>
        <taxon>Mycenaceae</taxon>
        <taxon>Mycena</taxon>
    </lineage>
</organism>
<name>A0AAD7MV36_9AGAR</name>
<dbReference type="Proteomes" id="UP001215598">
    <property type="component" value="Unassembled WGS sequence"/>
</dbReference>